<protein>
    <recommendedName>
        <fullName evidence="1">Reverse transcriptase domain-containing protein</fullName>
    </recommendedName>
</protein>
<dbReference type="CDD" id="cd01650">
    <property type="entry name" value="RT_nLTR_like"/>
    <property type="match status" value="1"/>
</dbReference>
<dbReference type="InterPro" id="IPR043502">
    <property type="entry name" value="DNA/RNA_pol_sf"/>
</dbReference>
<accession>A0A1B6K2Y1</accession>
<reference evidence="2" key="1">
    <citation type="submission" date="2015-11" db="EMBL/GenBank/DDBJ databases">
        <title>De novo transcriptome assembly of four potential Pierce s Disease insect vectors from Arizona vineyards.</title>
        <authorList>
            <person name="Tassone E.E."/>
        </authorList>
    </citation>
    <scope>NUCLEOTIDE SEQUENCE</scope>
</reference>
<dbReference type="PANTHER" id="PTHR33332">
    <property type="entry name" value="REVERSE TRANSCRIPTASE DOMAIN-CONTAINING PROTEIN"/>
    <property type="match status" value="1"/>
</dbReference>
<organism evidence="2">
    <name type="scientific">Homalodisca liturata</name>
    <dbReference type="NCBI Taxonomy" id="320908"/>
    <lineage>
        <taxon>Eukaryota</taxon>
        <taxon>Metazoa</taxon>
        <taxon>Ecdysozoa</taxon>
        <taxon>Arthropoda</taxon>
        <taxon>Hexapoda</taxon>
        <taxon>Insecta</taxon>
        <taxon>Pterygota</taxon>
        <taxon>Neoptera</taxon>
        <taxon>Paraneoptera</taxon>
        <taxon>Hemiptera</taxon>
        <taxon>Auchenorrhyncha</taxon>
        <taxon>Membracoidea</taxon>
        <taxon>Cicadellidae</taxon>
        <taxon>Cicadellinae</taxon>
        <taxon>Proconiini</taxon>
        <taxon>Homalodisca</taxon>
    </lineage>
</organism>
<dbReference type="GO" id="GO:0071897">
    <property type="term" value="P:DNA biosynthetic process"/>
    <property type="evidence" value="ECO:0007669"/>
    <property type="project" value="UniProtKB-ARBA"/>
</dbReference>
<sequence>TSYGWDEIPTSIMKLASPYIIKPLTHVVNLVITTCVFPQKMKYAIIKPLFKKDDTRLIENYRPVALLPAFSKVVEKIVSNQVMEYLDKYKLLSEQQYGFQKGKSTQMAVFELVTHVLRALDGSQSALGAFCDLSRAFDSVNHELLLVKLCKLGFSGKSLKFFESYLNDRFHRVKTSNQEGKIFFSDWKPVTVGVPQGSILDPVLFLAFVNDLPQNVMSKLILFADDTTLITTERNPQFLKSSAEAKIKDMYDWFSKNGLKFNSTKTNLINFHTSHAKTNGIINKINFPCVEECQLSQKATFLGIIIDEAMNWQSHINMLQEKLSKAIFAIKTVAEVTDKQTALMVYHGYFVSLIRYSIIFWGSNYSKINSIFVLQKKVIRYMFKLKYRESCKEVFKKNNILTIPALYILEVLKFVKKNLLIFTSSIINHNYNTRYRTNYKYPIHKLTMLEKSPYYMGIKMFNIIPDGMKKENNLLRFVSSLTAILITACPYKIEDFNLELFKKA</sequence>
<dbReference type="Pfam" id="PF00078">
    <property type="entry name" value="RVT_1"/>
    <property type="match status" value="1"/>
</dbReference>
<feature type="non-terminal residue" evidence="2">
    <location>
        <position position="1"/>
    </location>
</feature>
<dbReference type="PROSITE" id="PS50878">
    <property type="entry name" value="RT_POL"/>
    <property type="match status" value="1"/>
</dbReference>
<evidence type="ECO:0000313" key="2">
    <source>
        <dbReference type="EMBL" id="JAT05514.1"/>
    </source>
</evidence>
<gene>
    <name evidence="2" type="ORF">g.5894</name>
</gene>
<dbReference type="SUPFAM" id="SSF56672">
    <property type="entry name" value="DNA/RNA polymerases"/>
    <property type="match status" value="1"/>
</dbReference>
<feature type="domain" description="Reverse transcriptase" evidence="1">
    <location>
        <begin position="30"/>
        <end position="306"/>
    </location>
</feature>
<proteinExistence type="predicted"/>
<dbReference type="InterPro" id="IPR000477">
    <property type="entry name" value="RT_dom"/>
</dbReference>
<dbReference type="AlphaFoldDB" id="A0A1B6K2Y1"/>
<name>A0A1B6K2Y1_9HEMI</name>
<evidence type="ECO:0000259" key="1">
    <source>
        <dbReference type="PROSITE" id="PS50878"/>
    </source>
</evidence>
<dbReference type="EMBL" id="GECU01002193">
    <property type="protein sequence ID" value="JAT05514.1"/>
    <property type="molecule type" value="Transcribed_RNA"/>
</dbReference>